<sequence length="255" mass="29120">MKLFFCLILLLSVSRLFAQQTENDSIVRRDTINIHGYVYDEAGKPVKYIELRSSQKYIDFDFLNISTRTDTSGHFILNGVKFNDTLTIEKNVLYVPKPVYNKGSRFLMIYLPFASIKDANEKGQAIISAKRTHAKVTPSFIRSYKENVGCFFGELHEAPRYKEGNDRLIQLINEQMHYPAKAINNNIEGTVQVSFKVEKNGAVYDFKVLKGIGYGCEEELINTIKRLGGWIPGIENGRLLVMEQTVSVEFILTDK</sequence>
<dbReference type="RefSeq" id="WP_091217556.1">
    <property type="nucleotide sequence ID" value="NZ_FOCL01000010.1"/>
</dbReference>
<dbReference type="GO" id="GO:0016020">
    <property type="term" value="C:membrane"/>
    <property type="evidence" value="ECO:0007669"/>
    <property type="project" value="UniProtKB-SubCell"/>
</dbReference>
<dbReference type="InterPro" id="IPR003538">
    <property type="entry name" value="TonB"/>
</dbReference>
<keyword evidence="4" id="KW-0472">Membrane</keyword>
<keyword evidence="2" id="KW-0812">Transmembrane</keyword>
<dbReference type="SUPFAM" id="SSF74653">
    <property type="entry name" value="TolA/TonB C-terminal domain"/>
    <property type="match status" value="1"/>
</dbReference>
<gene>
    <name evidence="7" type="ORF">SAMN05192574_110171</name>
</gene>
<evidence type="ECO:0000256" key="5">
    <source>
        <dbReference type="SAM" id="SignalP"/>
    </source>
</evidence>
<proteinExistence type="predicted"/>
<keyword evidence="5" id="KW-0732">Signal</keyword>
<dbReference type="NCBIfam" id="TIGR01352">
    <property type="entry name" value="tonB_Cterm"/>
    <property type="match status" value="1"/>
</dbReference>
<reference evidence="8" key="1">
    <citation type="submission" date="2016-10" db="EMBL/GenBank/DDBJ databases">
        <authorList>
            <person name="Varghese N."/>
            <person name="Submissions S."/>
        </authorList>
    </citation>
    <scope>NUCLEOTIDE SEQUENCE [LARGE SCALE GENOMIC DNA]</scope>
    <source>
        <strain evidence="8">Gh-48</strain>
    </source>
</reference>
<evidence type="ECO:0000313" key="7">
    <source>
        <dbReference type="EMBL" id="SEO66168.1"/>
    </source>
</evidence>
<evidence type="ECO:0000256" key="2">
    <source>
        <dbReference type="ARBA" id="ARBA00022692"/>
    </source>
</evidence>
<dbReference type="Gene3D" id="3.30.1150.10">
    <property type="match status" value="1"/>
</dbReference>
<feature type="domain" description="TonB C-terminal" evidence="6">
    <location>
        <begin position="163"/>
        <end position="255"/>
    </location>
</feature>
<feature type="chain" id="PRO_5011794982" evidence="5">
    <location>
        <begin position="19"/>
        <end position="255"/>
    </location>
</feature>
<dbReference type="GO" id="GO:0015891">
    <property type="term" value="P:siderophore transport"/>
    <property type="evidence" value="ECO:0007669"/>
    <property type="project" value="InterPro"/>
</dbReference>
<keyword evidence="3" id="KW-1133">Transmembrane helix</keyword>
<dbReference type="AlphaFoldDB" id="A0A1H8RJ27"/>
<comment type="subcellular location">
    <subcellularLocation>
        <location evidence="1">Membrane</location>
        <topology evidence="1">Single-pass membrane protein</topology>
    </subcellularLocation>
</comment>
<dbReference type="GO" id="GO:0055085">
    <property type="term" value="P:transmembrane transport"/>
    <property type="evidence" value="ECO:0007669"/>
    <property type="project" value="InterPro"/>
</dbReference>
<dbReference type="Proteomes" id="UP000198942">
    <property type="component" value="Unassembled WGS sequence"/>
</dbReference>
<dbReference type="EMBL" id="FOCL01000010">
    <property type="protein sequence ID" value="SEO66168.1"/>
    <property type="molecule type" value="Genomic_DNA"/>
</dbReference>
<dbReference type="OrthoDB" id="1112758at2"/>
<dbReference type="GO" id="GO:0031992">
    <property type="term" value="F:energy transducer activity"/>
    <property type="evidence" value="ECO:0007669"/>
    <property type="project" value="InterPro"/>
</dbReference>
<dbReference type="InterPro" id="IPR037682">
    <property type="entry name" value="TonB_C"/>
</dbReference>
<name>A0A1H8RJ27_9SPHI</name>
<evidence type="ECO:0000313" key="8">
    <source>
        <dbReference type="Proteomes" id="UP000198942"/>
    </source>
</evidence>
<organism evidence="7 8">
    <name type="scientific">Mucilaginibacter gossypiicola</name>
    <dbReference type="NCBI Taxonomy" id="551995"/>
    <lineage>
        <taxon>Bacteria</taxon>
        <taxon>Pseudomonadati</taxon>
        <taxon>Bacteroidota</taxon>
        <taxon>Sphingobacteriia</taxon>
        <taxon>Sphingobacteriales</taxon>
        <taxon>Sphingobacteriaceae</taxon>
        <taxon>Mucilaginibacter</taxon>
    </lineage>
</organism>
<evidence type="ECO:0000259" key="6">
    <source>
        <dbReference type="PROSITE" id="PS52015"/>
    </source>
</evidence>
<keyword evidence="8" id="KW-1185">Reference proteome</keyword>
<dbReference type="Pfam" id="PF03544">
    <property type="entry name" value="TonB_C"/>
    <property type="match status" value="1"/>
</dbReference>
<feature type="signal peptide" evidence="5">
    <location>
        <begin position="1"/>
        <end position="18"/>
    </location>
</feature>
<evidence type="ECO:0000256" key="3">
    <source>
        <dbReference type="ARBA" id="ARBA00022989"/>
    </source>
</evidence>
<dbReference type="PROSITE" id="PS52015">
    <property type="entry name" value="TONB_CTD"/>
    <property type="match status" value="1"/>
</dbReference>
<evidence type="ECO:0000256" key="4">
    <source>
        <dbReference type="ARBA" id="ARBA00023136"/>
    </source>
</evidence>
<accession>A0A1H8RJ27</accession>
<protein>
    <submittedName>
        <fullName evidence="7">TonB family C-terminal domain-containing protein</fullName>
    </submittedName>
</protein>
<dbReference type="STRING" id="551995.SAMN05192574_110171"/>
<evidence type="ECO:0000256" key="1">
    <source>
        <dbReference type="ARBA" id="ARBA00004167"/>
    </source>
</evidence>
<dbReference type="InterPro" id="IPR006260">
    <property type="entry name" value="TonB/TolA_C"/>
</dbReference>
<dbReference type="PRINTS" id="PR01374">
    <property type="entry name" value="TONBPROTEIN"/>
</dbReference>
<dbReference type="GO" id="GO:0030288">
    <property type="term" value="C:outer membrane-bounded periplasmic space"/>
    <property type="evidence" value="ECO:0007669"/>
    <property type="project" value="InterPro"/>
</dbReference>